<dbReference type="Proteomes" id="UP000009336">
    <property type="component" value="Unassembled WGS sequence"/>
</dbReference>
<name>K8WQP2_9GAMM</name>
<evidence type="ECO:0000256" key="6">
    <source>
        <dbReference type="SAM" id="SignalP"/>
    </source>
</evidence>
<accession>K8WQP2</accession>
<dbReference type="InterPro" id="IPR027385">
    <property type="entry name" value="Beta-barrel_OMP"/>
</dbReference>
<evidence type="ECO:0000259" key="7">
    <source>
        <dbReference type="Pfam" id="PF13505"/>
    </source>
</evidence>
<sequence>MKLKLSIGLIPLIISVNAFSAEGSGVYISAKTGISLFRSLDNHVYGSGNIANALSYDVEKENLKNSSTTNFSPNIAIGYKFANEFQQPVRVELAYQYFGSDKSSANIEPSAVGYWSPQQNDSFPLPAKTSFSKKTTVNTLMVNTYYDMPVNEYVSPYIMAGVGAAFLKNSANMQSNVAGQDIQSHSTSNKTNLAWALGTGVSWKVNENISIETGYTYTDVGNIKNSLTGHNGINANQFNSNTKPQLHTLFAGASYYFK</sequence>
<keyword evidence="9" id="KW-1185">Reference proteome</keyword>
<dbReference type="OrthoDB" id="6101900at2"/>
<comment type="caution">
    <text evidence="8">The sequence shown here is derived from an EMBL/GenBank/DDBJ whole genome shotgun (WGS) entry which is preliminary data.</text>
</comment>
<dbReference type="InterPro" id="IPR051723">
    <property type="entry name" value="Bact_OM_Invasion-Related"/>
</dbReference>
<feature type="chain" id="PRO_5003921875" evidence="6">
    <location>
        <begin position="21"/>
        <end position="258"/>
    </location>
</feature>
<dbReference type="InterPro" id="IPR011250">
    <property type="entry name" value="OMP/PagP_B-barrel"/>
</dbReference>
<dbReference type="HOGENOM" id="CLU_057473_2_1_6"/>
<feature type="domain" description="Outer membrane protein beta-barrel" evidence="7">
    <location>
        <begin position="41"/>
        <end position="239"/>
    </location>
</feature>
<gene>
    <name evidence="8" type="ORF">OOA_08532</name>
</gene>
<evidence type="ECO:0000256" key="2">
    <source>
        <dbReference type="ARBA" id="ARBA00022452"/>
    </source>
</evidence>
<evidence type="ECO:0000313" key="9">
    <source>
        <dbReference type="Proteomes" id="UP000009336"/>
    </source>
</evidence>
<evidence type="ECO:0000256" key="4">
    <source>
        <dbReference type="ARBA" id="ARBA00022729"/>
    </source>
</evidence>
<comment type="subcellular location">
    <subcellularLocation>
        <location evidence="1">Cell outer membrane</location>
        <topology evidence="1">Multi-pass membrane protein</topology>
    </subcellularLocation>
</comment>
<dbReference type="Gene3D" id="2.40.160.20">
    <property type="match status" value="1"/>
</dbReference>
<dbReference type="PANTHER" id="PTHR35892">
    <property type="entry name" value="OUTER MEMBRANE PROTEIN PAGN-RELATED"/>
    <property type="match status" value="1"/>
</dbReference>
<dbReference type="SUPFAM" id="SSF56925">
    <property type="entry name" value="OMPA-like"/>
    <property type="match status" value="1"/>
</dbReference>
<evidence type="ECO:0000313" key="8">
    <source>
        <dbReference type="EMBL" id="EKT62281.1"/>
    </source>
</evidence>
<organism evidence="8 9">
    <name type="scientific">Providencia burhodogranariea DSM 19968</name>
    <dbReference type="NCBI Taxonomy" id="1141662"/>
    <lineage>
        <taxon>Bacteria</taxon>
        <taxon>Pseudomonadati</taxon>
        <taxon>Pseudomonadota</taxon>
        <taxon>Gammaproteobacteria</taxon>
        <taxon>Enterobacterales</taxon>
        <taxon>Morganellaceae</taxon>
        <taxon>Providencia</taxon>
    </lineage>
</organism>
<keyword evidence="3" id="KW-0812">Transmembrane</keyword>
<dbReference type="AlphaFoldDB" id="K8WQP2"/>
<dbReference type="Pfam" id="PF13505">
    <property type="entry name" value="OMP_b-brl"/>
    <property type="match status" value="1"/>
</dbReference>
<evidence type="ECO:0000256" key="3">
    <source>
        <dbReference type="ARBA" id="ARBA00022692"/>
    </source>
</evidence>
<keyword evidence="5" id="KW-0472">Membrane</keyword>
<keyword evidence="2" id="KW-1134">Transmembrane beta strand</keyword>
<dbReference type="RefSeq" id="WP_008911727.1">
    <property type="nucleotide sequence ID" value="NZ_KB233222.1"/>
</dbReference>
<dbReference type="EMBL" id="AKKL01000021">
    <property type="protein sequence ID" value="EKT62281.1"/>
    <property type="molecule type" value="Genomic_DNA"/>
</dbReference>
<proteinExistence type="predicted"/>
<dbReference type="STRING" id="1141662.OOA_08532"/>
<dbReference type="GO" id="GO:0009279">
    <property type="term" value="C:cell outer membrane"/>
    <property type="evidence" value="ECO:0007669"/>
    <property type="project" value="UniProtKB-SubCell"/>
</dbReference>
<evidence type="ECO:0000256" key="1">
    <source>
        <dbReference type="ARBA" id="ARBA00004571"/>
    </source>
</evidence>
<keyword evidence="4 6" id="KW-0732">Signal</keyword>
<reference evidence="8 9" key="1">
    <citation type="journal article" date="2012" name="BMC Genomics">
        <title>Comparative genomics of bacteria in the genus Providencia isolated from wild Drosophila melanogaster.</title>
        <authorList>
            <person name="Galac M.R."/>
            <person name="Lazzaro B.P."/>
        </authorList>
    </citation>
    <scope>NUCLEOTIDE SEQUENCE [LARGE SCALE GENOMIC DNA]</scope>
    <source>
        <strain evidence="8 9">DSM 19968</strain>
    </source>
</reference>
<dbReference type="eggNOG" id="COG3637">
    <property type="taxonomic scope" value="Bacteria"/>
</dbReference>
<protein>
    <submittedName>
        <fullName evidence="8">Adhesin/invasin protein PagN</fullName>
    </submittedName>
</protein>
<dbReference type="PANTHER" id="PTHR35892:SF2">
    <property type="entry name" value="OUTER MEMBRANE PROTEIN PAGN"/>
    <property type="match status" value="1"/>
</dbReference>
<evidence type="ECO:0000256" key="5">
    <source>
        <dbReference type="ARBA" id="ARBA00023136"/>
    </source>
</evidence>
<dbReference type="PATRIC" id="fig|1141662.3.peg.1732"/>
<feature type="signal peptide" evidence="6">
    <location>
        <begin position="1"/>
        <end position="20"/>
    </location>
</feature>